<sequence>QKEALQLLNRVNTMAAHIPGSHASKLVARNEIRAYMGYFGLPHIYLTMNPNATHSPVFQVMVGDQEVDLSKQFPHLKPGPERAKRLANDPIAAADFFQFCIETLLTELLGWDLDAKRSTEAGGILGHVKAFYGVNEFTNRGQLHGHFVIWLEGGLNPSDVHTRMKVDPDFQARFF</sequence>
<gene>
    <name evidence="2" type="ORF">SISSUDRAFT_962410</name>
</gene>
<keyword evidence="3" id="KW-1185">Reference proteome</keyword>
<organism evidence="2 3">
    <name type="scientific">Sistotremastrum suecicum HHB10207 ss-3</name>
    <dbReference type="NCBI Taxonomy" id="1314776"/>
    <lineage>
        <taxon>Eukaryota</taxon>
        <taxon>Fungi</taxon>
        <taxon>Dikarya</taxon>
        <taxon>Basidiomycota</taxon>
        <taxon>Agaricomycotina</taxon>
        <taxon>Agaricomycetes</taxon>
        <taxon>Sistotremastrales</taxon>
        <taxon>Sistotremastraceae</taxon>
        <taxon>Sistotremastrum</taxon>
    </lineage>
</organism>
<dbReference type="EMBL" id="KV428176">
    <property type="protein sequence ID" value="KZT34534.1"/>
    <property type="molecule type" value="Genomic_DNA"/>
</dbReference>
<reference evidence="2 3" key="1">
    <citation type="journal article" date="2016" name="Mol. Biol. Evol.">
        <title>Comparative Genomics of Early-Diverging Mushroom-Forming Fungi Provides Insights into the Origins of Lignocellulose Decay Capabilities.</title>
        <authorList>
            <person name="Nagy L.G."/>
            <person name="Riley R."/>
            <person name="Tritt A."/>
            <person name="Adam C."/>
            <person name="Daum C."/>
            <person name="Floudas D."/>
            <person name="Sun H."/>
            <person name="Yadav J.S."/>
            <person name="Pangilinan J."/>
            <person name="Larsson K.H."/>
            <person name="Matsuura K."/>
            <person name="Barry K."/>
            <person name="Labutti K."/>
            <person name="Kuo R."/>
            <person name="Ohm R.A."/>
            <person name="Bhattacharya S.S."/>
            <person name="Shirouzu T."/>
            <person name="Yoshinaga Y."/>
            <person name="Martin F.M."/>
            <person name="Grigoriev I.V."/>
            <person name="Hibbett D.S."/>
        </authorList>
    </citation>
    <scope>NUCLEOTIDE SEQUENCE [LARGE SCALE GENOMIC DNA]</scope>
    <source>
        <strain evidence="2 3">HHB10207 ss-3</strain>
    </source>
</reference>
<feature type="non-terminal residue" evidence="2">
    <location>
        <position position="175"/>
    </location>
</feature>
<evidence type="ECO:0000259" key="1">
    <source>
        <dbReference type="Pfam" id="PF14214"/>
    </source>
</evidence>
<dbReference type="InterPro" id="IPR025476">
    <property type="entry name" value="Helitron_helicase-like"/>
</dbReference>
<accession>A0A165ZQH3</accession>
<feature type="domain" description="Helitron helicase-like" evidence="1">
    <location>
        <begin position="2"/>
        <end position="149"/>
    </location>
</feature>
<dbReference type="STRING" id="1314776.A0A165ZQH3"/>
<proteinExistence type="predicted"/>
<evidence type="ECO:0000313" key="3">
    <source>
        <dbReference type="Proteomes" id="UP000076798"/>
    </source>
</evidence>
<protein>
    <recommendedName>
        <fullName evidence="1">Helitron helicase-like domain-containing protein</fullName>
    </recommendedName>
</protein>
<evidence type="ECO:0000313" key="2">
    <source>
        <dbReference type="EMBL" id="KZT34534.1"/>
    </source>
</evidence>
<dbReference type="AlphaFoldDB" id="A0A165ZQH3"/>
<dbReference type="Pfam" id="PF14214">
    <property type="entry name" value="Helitron_like_N"/>
    <property type="match status" value="1"/>
</dbReference>
<feature type="non-terminal residue" evidence="2">
    <location>
        <position position="1"/>
    </location>
</feature>
<name>A0A165ZQH3_9AGAM</name>
<dbReference type="OrthoDB" id="432234at2759"/>
<dbReference type="Proteomes" id="UP000076798">
    <property type="component" value="Unassembled WGS sequence"/>
</dbReference>